<dbReference type="AlphaFoldDB" id="T1IKY8"/>
<dbReference type="Proteomes" id="UP000014500">
    <property type="component" value="Unassembled WGS sequence"/>
</dbReference>
<sequence length="92" mass="10230">MDNYRTLLIAFAFIVLALTVLATPDDAGDHAGDHAGDSQDRGDKPCKKLRELCSGRHGECCPEGLTRKGHMKTLKCGWWIDNLNYCFVAYGR</sequence>
<dbReference type="EMBL" id="JH430667">
    <property type="status" value="NOT_ANNOTATED_CDS"/>
    <property type="molecule type" value="Genomic_DNA"/>
</dbReference>
<reference evidence="3" key="1">
    <citation type="submission" date="2011-05" db="EMBL/GenBank/DDBJ databases">
        <authorList>
            <person name="Richards S.R."/>
            <person name="Qu J."/>
            <person name="Jiang H."/>
            <person name="Jhangiani S.N."/>
            <person name="Agravi P."/>
            <person name="Goodspeed R."/>
            <person name="Gross S."/>
            <person name="Mandapat C."/>
            <person name="Jackson L."/>
            <person name="Mathew T."/>
            <person name="Pu L."/>
            <person name="Thornton R."/>
            <person name="Saada N."/>
            <person name="Wilczek-Boney K.B."/>
            <person name="Lee S."/>
            <person name="Kovar C."/>
            <person name="Wu Y."/>
            <person name="Scherer S.E."/>
            <person name="Worley K.C."/>
            <person name="Muzny D.M."/>
            <person name="Gibbs R."/>
        </authorList>
    </citation>
    <scope>NUCLEOTIDE SEQUENCE</scope>
    <source>
        <strain evidence="3">Brora</strain>
    </source>
</reference>
<keyword evidence="3" id="KW-1185">Reference proteome</keyword>
<evidence type="ECO:0000256" key="1">
    <source>
        <dbReference type="SAM" id="SignalP"/>
    </source>
</evidence>
<evidence type="ECO:0000313" key="3">
    <source>
        <dbReference type="Proteomes" id="UP000014500"/>
    </source>
</evidence>
<proteinExistence type="predicted"/>
<dbReference type="HOGENOM" id="CLU_2416076_0_0_1"/>
<feature type="chain" id="PRO_5004578603" evidence="1">
    <location>
        <begin position="23"/>
        <end position="92"/>
    </location>
</feature>
<name>T1IKY8_STRMM</name>
<protein>
    <submittedName>
        <fullName evidence="2">Uncharacterized protein</fullName>
    </submittedName>
</protein>
<reference evidence="2" key="2">
    <citation type="submission" date="2015-02" db="UniProtKB">
        <authorList>
            <consortium name="EnsemblMetazoa"/>
        </authorList>
    </citation>
    <scope>IDENTIFICATION</scope>
</reference>
<feature type="signal peptide" evidence="1">
    <location>
        <begin position="1"/>
        <end position="22"/>
    </location>
</feature>
<organism evidence="2 3">
    <name type="scientific">Strigamia maritima</name>
    <name type="common">European centipede</name>
    <name type="synonym">Geophilus maritimus</name>
    <dbReference type="NCBI Taxonomy" id="126957"/>
    <lineage>
        <taxon>Eukaryota</taxon>
        <taxon>Metazoa</taxon>
        <taxon>Ecdysozoa</taxon>
        <taxon>Arthropoda</taxon>
        <taxon>Myriapoda</taxon>
        <taxon>Chilopoda</taxon>
        <taxon>Pleurostigmophora</taxon>
        <taxon>Geophilomorpha</taxon>
        <taxon>Linotaeniidae</taxon>
        <taxon>Strigamia</taxon>
    </lineage>
</organism>
<evidence type="ECO:0000313" key="2">
    <source>
        <dbReference type="EnsemblMetazoa" id="SMAR001603-PA"/>
    </source>
</evidence>
<dbReference type="EnsemblMetazoa" id="SMAR001603-RA">
    <property type="protein sequence ID" value="SMAR001603-PA"/>
    <property type="gene ID" value="SMAR001603"/>
</dbReference>
<accession>T1IKY8</accession>
<keyword evidence="1" id="KW-0732">Signal</keyword>